<dbReference type="AlphaFoldDB" id="A0A1G9BXF0"/>
<sequence length="52" mass="5760">MLESVPPLVETVIYGYFLLVAAIGCYLHGRFWVSARCRNSDELADEAPGLES</sequence>
<gene>
    <name evidence="2" type="ORF">SAMN04515672_3124</name>
</gene>
<keyword evidence="3" id="KW-1185">Reference proteome</keyword>
<name>A0A1G9BXF0_9EURY</name>
<keyword evidence="1" id="KW-0472">Membrane</keyword>
<keyword evidence="1" id="KW-1133">Transmembrane helix</keyword>
<keyword evidence="1" id="KW-0812">Transmembrane</keyword>
<evidence type="ECO:0000313" key="3">
    <source>
        <dbReference type="Proteomes" id="UP000198882"/>
    </source>
</evidence>
<evidence type="ECO:0000313" key="2">
    <source>
        <dbReference type="EMBL" id="SDK44070.1"/>
    </source>
</evidence>
<evidence type="ECO:0000256" key="1">
    <source>
        <dbReference type="SAM" id="Phobius"/>
    </source>
</evidence>
<reference evidence="3" key="1">
    <citation type="submission" date="2016-10" db="EMBL/GenBank/DDBJ databases">
        <authorList>
            <person name="Varghese N."/>
            <person name="Submissions S."/>
        </authorList>
    </citation>
    <scope>NUCLEOTIDE SEQUENCE [LARGE SCALE GENOMIC DNA]</scope>
    <source>
        <strain evidence="3">B4,CECT 8067,JCM 17497</strain>
    </source>
</reference>
<dbReference type="EMBL" id="FNFE01000004">
    <property type="protein sequence ID" value="SDK44070.1"/>
    <property type="molecule type" value="Genomic_DNA"/>
</dbReference>
<protein>
    <submittedName>
        <fullName evidence="2">Uncharacterized protein</fullName>
    </submittedName>
</protein>
<proteinExistence type="predicted"/>
<feature type="transmembrane region" description="Helical" evidence="1">
    <location>
        <begin position="12"/>
        <end position="33"/>
    </location>
</feature>
<dbReference type="Proteomes" id="UP000198882">
    <property type="component" value="Unassembled WGS sequence"/>
</dbReference>
<dbReference type="RefSeq" id="WP_175529324.1">
    <property type="nucleotide sequence ID" value="NZ_FNFE01000004.1"/>
</dbReference>
<organism evidence="2 3">
    <name type="scientific">Natronorubrum texcoconense</name>
    <dbReference type="NCBI Taxonomy" id="1095776"/>
    <lineage>
        <taxon>Archaea</taxon>
        <taxon>Methanobacteriati</taxon>
        <taxon>Methanobacteriota</taxon>
        <taxon>Stenosarchaea group</taxon>
        <taxon>Halobacteria</taxon>
        <taxon>Halobacteriales</taxon>
        <taxon>Natrialbaceae</taxon>
        <taxon>Natronorubrum</taxon>
    </lineage>
</organism>
<accession>A0A1G9BXF0</accession>
<dbReference type="OrthoDB" id="192325at2157"/>